<reference evidence="2 3" key="1">
    <citation type="submission" date="2014-06" db="EMBL/GenBank/DDBJ databases">
        <title>Evolutionary Origins and Diversification of the Mycorrhizal Mutualists.</title>
        <authorList>
            <consortium name="DOE Joint Genome Institute"/>
            <consortium name="Mycorrhizal Genomics Consortium"/>
            <person name="Kohler A."/>
            <person name="Kuo A."/>
            <person name="Nagy L.G."/>
            <person name="Floudas D."/>
            <person name="Copeland A."/>
            <person name="Barry K.W."/>
            <person name="Cichocki N."/>
            <person name="Veneault-Fourrey C."/>
            <person name="LaButti K."/>
            <person name="Lindquist E.A."/>
            <person name="Lipzen A."/>
            <person name="Lundell T."/>
            <person name="Morin E."/>
            <person name="Murat C."/>
            <person name="Riley R."/>
            <person name="Ohm R."/>
            <person name="Sun H."/>
            <person name="Tunlid A."/>
            <person name="Henrissat B."/>
            <person name="Grigoriev I.V."/>
            <person name="Hibbett D.S."/>
            <person name="Martin F."/>
        </authorList>
    </citation>
    <scope>NUCLEOTIDE SEQUENCE [LARGE SCALE GENOMIC DNA]</scope>
    <source>
        <strain evidence="2 3">SS14</strain>
    </source>
</reference>
<accession>A0A0C9TUT7</accession>
<gene>
    <name evidence="2" type="ORF">M422DRAFT_782967</name>
</gene>
<evidence type="ECO:0000256" key="1">
    <source>
        <dbReference type="SAM" id="MobiDB-lite"/>
    </source>
</evidence>
<evidence type="ECO:0000313" key="3">
    <source>
        <dbReference type="Proteomes" id="UP000054279"/>
    </source>
</evidence>
<feature type="compositionally biased region" description="Polar residues" evidence="1">
    <location>
        <begin position="1"/>
        <end position="28"/>
    </location>
</feature>
<dbReference type="HOGENOM" id="CLU_080793_1_0_1"/>
<feature type="region of interest" description="Disordered" evidence="1">
    <location>
        <begin position="1"/>
        <end position="32"/>
    </location>
</feature>
<dbReference type="AlphaFoldDB" id="A0A0C9TUT7"/>
<dbReference type="EMBL" id="KN837203">
    <property type="protein sequence ID" value="KIJ34118.1"/>
    <property type="molecule type" value="Genomic_DNA"/>
</dbReference>
<protein>
    <submittedName>
        <fullName evidence="2">Uncharacterized protein</fullName>
    </submittedName>
</protein>
<dbReference type="OrthoDB" id="3063824at2759"/>
<evidence type="ECO:0000313" key="2">
    <source>
        <dbReference type="EMBL" id="KIJ34118.1"/>
    </source>
</evidence>
<keyword evidence="3" id="KW-1185">Reference proteome</keyword>
<name>A0A0C9TUT7_SPHS4</name>
<proteinExistence type="predicted"/>
<organism evidence="2 3">
    <name type="scientific">Sphaerobolus stellatus (strain SS14)</name>
    <dbReference type="NCBI Taxonomy" id="990650"/>
    <lineage>
        <taxon>Eukaryota</taxon>
        <taxon>Fungi</taxon>
        <taxon>Dikarya</taxon>
        <taxon>Basidiomycota</taxon>
        <taxon>Agaricomycotina</taxon>
        <taxon>Agaricomycetes</taxon>
        <taxon>Phallomycetidae</taxon>
        <taxon>Geastrales</taxon>
        <taxon>Sphaerobolaceae</taxon>
        <taxon>Sphaerobolus</taxon>
    </lineage>
</organism>
<sequence>MSQNPSVENDSTPSLSTATATNVTSEVTTADHAPQVRSGTLRFVLPALKDSDEHRYGLVPYPNCYQDALQSAIEVLGKYRPSMTTENIILRYSQKNREGAFVWVDILPAHWSQLVHPGEEVAIYPLYNTGVPSGPEFVRGHLLLTFGTRTRSRTAWSDVSQKHINSEIDRPKSFKEANRLIQICIREQSANAGTTLVDLDTKKVRYYYFKKNAQGKESTDLWVAFPPAAYQDDDVWRACVPLPGSIFGFMLE</sequence>
<dbReference type="Proteomes" id="UP000054279">
    <property type="component" value="Unassembled WGS sequence"/>
</dbReference>